<sequence>EGTGQSEIAGHRLEGPGGKLAGVGPWGVWRHLPPFPAVVQAAGNLVQFGVMIEKMTGKSALQYNDYGCYCGIGGSHWPVDETDWCCQAHDCCYGRLEKQGCEPKLERYVFSVSKDDVFCAGRTSCQRQTCECDRRAALCFRRHLGTYDRKYANYPNKLCRGPTPPCCI</sequence>
<evidence type="ECO:0000256" key="10">
    <source>
        <dbReference type="RuleBase" id="RU003654"/>
    </source>
</evidence>
<feature type="disulfide bond" evidence="9">
    <location>
        <begin position="68"/>
        <end position="159"/>
    </location>
</feature>
<comment type="caution">
    <text evidence="12">The sequence shown here is derived from an EMBL/GenBank/DDBJ whole genome shotgun (WGS) entry which is preliminary data.</text>
</comment>
<dbReference type="GO" id="GO:0047498">
    <property type="term" value="F:calcium-dependent phospholipase A2 activity"/>
    <property type="evidence" value="ECO:0007669"/>
    <property type="project" value="TreeGrafter"/>
</dbReference>
<evidence type="ECO:0000256" key="3">
    <source>
        <dbReference type="ARBA" id="ARBA00022525"/>
    </source>
</evidence>
<feature type="binding site" evidence="8">
    <location>
        <position position="71"/>
    </location>
    <ligand>
        <name>Ca(2+)</name>
        <dbReference type="ChEBI" id="CHEBI:29108"/>
    </ligand>
</feature>
<keyword evidence="4 9" id="KW-1015">Disulfide bond</keyword>
<protein>
    <submittedName>
        <fullName evidence="12">Group IIE secretory phospholipase A2</fullName>
    </submittedName>
</protein>
<dbReference type="FunFam" id="1.20.90.10:FF:000001">
    <property type="entry name" value="Basic phospholipase A2 homolog"/>
    <property type="match status" value="1"/>
</dbReference>
<comment type="similarity">
    <text evidence="2 10">Belongs to the phospholipase A2 family.</text>
</comment>
<dbReference type="InterPro" id="IPR001211">
    <property type="entry name" value="PLA2"/>
</dbReference>
<comment type="catalytic activity">
    <reaction evidence="5">
        <text>1-hexadecanoyl-2-(9Z-octadecenoyl)-sn-glycero-3-phosphocholine + H2O = 1-hexadecanoyl-sn-glycero-3-phosphocholine + (9Z)-octadecenoate + H(+)</text>
        <dbReference type="Rhea" id="RHEA:38779"/>
        <dbReference type="ChEBI" id="CHEBI:15377"/>
        <dbReference type="ChEBI" id="CHEBI:15378"/>
        <dbReference type="ChEBI" id="CHEBI:30823"/>
        <dbReference type="ChEBI" id="CHEBI:72998"/>
        <dbReference type="ChEBI" id="CHEBI:73001"/>
    </reaction>
    <physiologicalReaction direction="left-to-right" evidence="5">
        <dbReference type="Rhea" id="RHEA:38780"/>
    </physiologicalReaction>
</comment>
<dbReference type="GO" id="GO:0005576">
    <property type="term" value="C:extracellular region"/>
    <property type="evidence" value="ECO:0007669"/>
    <property type="project" value="UniProtKB-SubCell"/>
</dbReference>
<dbReference type="SUPFAM" id="SSF48619">
    <property type="entry name" value="Phospholipase A2, PLA2"/>
    <property type="match status" value="1"/>
</dbReference>
<evidence type="ECO:0000256" key="5">
    <source>
        <dbReference type="ARBA" id="ARBA00048699"/>
    </source>
</evidence>
<keyword evidence="3" id="KW-0964">Secreted</keyword>
<dbReference type="PRINTS" id="PR00389">
    <property type="entry name" value="PHPHLIPASEA2"/>
</dbReference>
<evidence type="ECO:0000256" key="1">
    <source>
        <dbReference type="ARBA" id="ARBA00004613"/>
    </source>
</evidence>
<dbReference type="PROSITE" id="PS00118">
    <property type="entry name" value="PA2_HIS"/>
    <property type="match status" value="1"/>
</dbReference>
<evidence type="ECO:0000256" key="2">
    <source>
        <dbReference type="ARBA" id="ARBA00007056"/>
    </source>
</evidence>
<dbReference type="SMART" id="SM00085">
    <property type="entry name" value="PA2c"/>
    <property type="match status" value="1"/>
</dbReference>
<evidence type="ECO:0000256" key="8">
    <source>
        <dbReference type="PIRSR" id="PIRSR601211-2"/>
    </source>
</evidence>
<feature type="binding site" evidence="8">
    <location>
        <position position="69"/>
    </location>
    <ligand>
        <name>Ca(2+)</name>
        <dbReference type="ChEBI" id="CHEBI:29108"/>
    </ligand>
</feature>
<dbReference type="InterPro" id="IPR036444">
    <property type="entry name" value="PLipase_A2_dom_sf"/>
</dbReference>
<feature type="disulfide bond" evidence="9">
    <location>
        <begin position="70"/>
        <end position="86"/>
    </location>
</feature>
<dbReference type="Proteomes" id="UP000700334">
    <property type="component" value="Unassembled WGS sequence"/>
</dbReference>
<feature type="active site" evidence="7">
    <location>
        <position position="133"/>
    </location>
</feature>
<feature type="disulfide bond" evidence="9">
    <location>
        <begin position="101"/>
        <end position="125"/>
    </location>
</feature>
<dbReference type="EMBL" id="JAGFMF010012145">
    <property type="protein sequence ID" value="KAG8506638.1"/>
    <property type="molecule type" value="Genomic_DNA"/>
</dbReference>
<comment type="catalytic activity">
    <reaction evidence="6">
        <text>1-hexadecanoyl-2-(9Z,12Z-octadecadienoyl)-sn-glycero-3-phosphoethanolamine + H2O = 1-hexadecanoyl-sn-glycero-3-phosphoethanolamine + (9Z,12Z)-octadecadienoate + H(+)</text>
        <dbReference type="Rhea" id="RHEA:40815"/>
        <dbReference type="ChEBI" id="CHEBI:15377"/>
        <dbReference type="ChEBI" id="CHEBI:15378"/>
        <dbReference type="ChEBI" id="CHEBI:30245"/>
        <dbReference type="ChEBI" id="CHEBI:73004"/>
        <dbReference type="ChEBI" id="CHEBI:73008"/>
    </reaction>
    <physiologicalReaction direction="left-to-right" evidence="6">
        <dbReference type="Rhea" id="RHEA:40816"/>
    </physiologicalReaction>
</comment>
<dbReference type="CDD" id="cd00125">
    <property type="entry name" value="PLA2c"/>
    <property type="match status" value="1"/>
</dbReference>
<feature type="binding site" evidence="8">
    <location>
        <position position="90"/>
    </location>
    <ligand>
        <name>Ca(2+)</name>
        <dbReference type="ChEBI" id="CHEBI:29108"/>
    </ligand>
</feature>
<name>A0A8J5ZSK3_GALPY</name>
<dbReference type="GO" id="GO:0050482">
    <property type="term" value="P:arachidonate secretion"/>
    <property type="evidence" value="ECO:0007669"/>
    <property type="project" value="InterPro"/>
</dbReference>
<feature type="disulfide bond" evidence="9">
    <location>
        <begin position="91"/>
        <end position="166"/>
    </location>
</feature>
<gene>
    <name evidence="12" type="ORF">J0S82_005034</name>
</gene>
<evidence type="ECO:0000256" key="4">
    <source>
        <dbReference type="ARBA" id="ARBA00023157"/>
    </source>
</evidence>
<dbReference type="GO" id="GO:0006644">
    <property type="term" value="P:phospholipid metabolic process"/>
    <property type="evidence" value="ECO:0007669"/>
    <property type="project" value="InterPro"/>
</dbReference>
<dbReference type="GO" id="GO:0016042">
    <property type="term" value="P:lipid catabolic process"/>
    <property type="evidence" value="ECO:0007669"/>
    <property type="project" value="InterPro"/>
</dbReference>
<accession>A0A8J5ZSK3</accession>
<evidence type="ECO:0000256" key="9">
    <source>
        <dbReference type="PIRSR" id="PIRSR601211-3"/>
    </source>
</evidence>
<feature type="non-terminal residue" evidence="12">
    <location>
        <position position="168"/>
    </location>
</feature>
<dbReference type="InterPro" id="IPR016090">
    <property type="entry name" value="PLA2-like_dom"/>
</dbReference>
<feature type="active site" evidence="7">
    <location>
        <position position="89"/>
    </location>
</feature>
<reference evidence="12" key="1">
    <citation type="journal article" date="2021" name="Evol. Appl.">
        <title>The genome of the Pyrenean desman and the effects of bottlenecks and inbreeding on the genomic landscape of an endangered species.</title>
        <authorList>
            <person name="Escoda L."/>
            <person name="Castresana J."/>
        </authorList>
    </citation>
    <scope>NUCLEOTIDE SEQUENCE</scope>
    <source>
        <strain evidence="12">IBE-C5619</strain>
    </source>
</reference>
<organism evidence="12 13">
    <name type="scientific">Galemys pyrenaicus</name>
    <name type="common">Iberian desman</name>
    <name type="synonym">Pyrenean desman</name>
    <dbReference type="NCBI Taxonomy" id="202257"/>
    <lineage>
        <taxon>Eukaryota</taxon>
        <taxon>Metazoa</taxon>
        <taxon>Chordata</taxon>
        <taxon>Craniata</taxon>
        <taxon>Vertebrata</taxon>
        <taxon>Euteleostomi</taxon>
        <taxon>Mammalia</taxon>
        <taxon>Eutheria</taxon>
        <taxon>Laurasiatheria</taxon>
        <taxon>Eulipotyphla</taxon>
        <taxon>Talpidae</taxon>
        <taxon>Galemys</taxon>
    </lineage>
</organism>
<dbReference type="OrthoDB" id="5841574at2759"/>
<evidence type="ECO:0000259" key="11">
    <source>
        <dbReference type="SMART" id="SM00085"/>
    </source>
</evidence>
<dbReference type="GO" id="GO:0005543">
    <property type="term" value="F:phospholipid binding"/>
    <property type="evidence" value="ECO:0007669"/>
    <property type="project" value="TreeGrafter"/>
</dbReference>
<feature type="disulfide bond" evidence="9">
    <location>
        <begin position="119"/>
        <end position="130"/>
    </location>
</feature>
<keyword evidence="13" id="KW-1185">Reference proteome</keyword>
<dbReference type="PANTHER" id="PTHR11716">
    <property type="entry name" value="PHOSPHOLIPASE A2 FAMILY MEMBER"/>
    <property type="match status" value="1"/>
</dbReference>
<comment type="subcellular location">
    <subcellularLocation>
        <location evidence="1">Secreted</location>
    </subcellularLocation>
</comment>
<dbReference type="Gene3D" id="1.20.90.10">
    <property type="entry name" value="Phospholipase A2 domain"/>
    <property type="match status" value="1"/>
</dbReference>
<dbReference type="PANTHER" id="PTHR11716:SF56">
    <property type="entry name" value="GROUP IIE SECRETORY PHOSPHOLIPASE A2"/>
    <property type="match status" value="1"/>
</dbReference>
<keyword evidence="8" id="KW-0479">Metal-binding</keyword>
<evidence type="ECO:0000313" key="12">
    <source>
        <dbReference type="EMBL" id="KAG8506638.1"/>
    </source>
</evidence>
<evidence type="ECO:0000256" key="6">
    <source>
        <dbReference type="ARBA" id="ARBA00049039"/>
    </source>
</evidence>
<proteinExistence type="inferred from homology"/>
<dbReference type="AlphaFoldDB" id="A0A8J5ZSK3"/>
<feature type="disulfide bond" evidence="9">
    <location>
        <begin position="92"/>
        <end position="132"/>
    </location>
</feature>
<feature type="disulfide bond" evidence="9">
    <location>
        <begin position="85"/>
        <end position="139"/>
    </location>
</feature>
<keyword evidence="8" id="KW-0106">Calcium</keyword>
<feature type="domain" description="Phospholipase A2-like central" evidence="11">
    <location>
        <begin position="44"/>
        <end position="160"/>
    </location>
</feature>
<dbReference type="GO" id="GO:0005509">
    <property type="term" value="F:calcium ion binding"/>
    <property type="evidence" value="ECO:0007669"/>
    <property type="project" value="InterPro"/>
</dbReference>
<dbReference type="Pfam" id="PF00068">
    <property type="entry name" value="Phospholip_A2_1"/>
    <property type="match status" value="1"/>
</dbReference>
<dbReference type="InterPro" id="IPR033113">
    <property type="entry name" value="PLA2_histidine"/>
</dbReference>
<comment type="cofactor">
    <cofactor evidence="8">
        <name>Ca(2+)</name>
        <dbReference type="ChEBI" id="CHEBI:29108"/>
    </cofactor>
    <text evidence="8">Binds 1 Ca(2+) ion per subunit.</text>
</comment>
<evidence type="ECO:0000256" key="7">
    <source>
        <dbReference type="PIRSR" id="PIRSR601211-1"/>
    </source>
</evidence>
<evidence type="ECO:0000313" key="13">
    <source>
        <dbReference type="Proteomes" id="UP000700334"/>
    </source>
</evidence>
<feature type="binding site" evidence="8">
    <location>
        <position position="73"/>
    </location>
    <ligand>
        <name>Ca(2+)</name>
        <dbReference type="ChEBI" id="CHEBI:29108"/>
    </ligand>
</feature>